<protein>
    <submittedName>
        <fullName evidence="1">DUF488 family protein</fullName>
    </submittedName>
</protein>
<organism evidence="1 2">
    <name type="scientific">Streptomyces finlayi</name>
    <dbReference type="NCBI Taxonomy" id="67296"/>
    <lineage>
        <taxon>Bacteria</taxon>
        <taxon>Bacillati</taxon>
        <taxon>Actinomycetota</taxon>
        <taxon>Actinomycetes</taxon>
        <taxon>Kitasatosporales</taxon>
        <taxon>Streptomycetaceae</taxon>
        <taxon>Streptomyces</taxon>
    </lineage>
</organism>
<dbReference type="InterPro" id="IPR052552">
    <property type="entry name" value="YeaO-like"/>
</dbReference>
<gene>
    <name evidence="1" type="ORF">F0344_13740</name>
</gene>
<accession>A0A7G7BJN0</accession>
<name>A0A7G7BJN0_9ACTN</name>
<dbReference type="Proteomes" id="UP000515307">
    <property type="component" value="Chromosome"/>
</dbReference>
<dbReference type="PANTHER" id="PTHR36849:SF1">
    <property type="entry name" value="CYTOPLASMIC PROTEIN"/>
    <property type="match status" value="1"/>
</dbReference>
<dbReference type="AlphaFoldDB" id="A0A7G7BJN0"/>
<keyword evidence="2" id="KW-1185">Reference proteome</keyword>
<dbReference type="PANTHER" id="PTHR36849">
    <property type="entry name" value="CYTOPLASMIC PROTEIN-RELATED"/>
    <property type="match status" value="1"/>
</dbReference>
<dbReference type="KEGG" id="sfiy:F0344_13740"/>
<sequence>MGKRSVRVRRVYEPLEDEDEDGVRVLVDRLWPRGESKAEAAIDMWLKDVTPSKELRSWYHQDPGSRYDGFVDRYRAELTDPAHTEAVGELVALLREGGPVTLVTAVKDVAHSHVPVLVDHLEHELAGR</sequence>
<dbReference type="Pfam" id="PF22752">
    <property type="entry name" value="DUF488-N3i"/>
    <property type="match status" value="1"/>
</dbReference>
<evidence type="ECO:0000313" key="2">
    <source>
        <dbReference type="Proteomes" id="UP000515307"/>
    </source>
</evidence>
<dbReference type="RefSeq" id="WP_185299065.1">
    <property type="nucleotide sequence ID" value="NZ_CP045702.1"/>
</dbReference>
<dbReference type="EMBL" id="CP045702">
    <property type="protein sequence ID" value="QNE75545.1"/>
    <property type="molecule type" value="Genomic_DNA"/>
</dbReference>
<evidence type="ECO:0000313" key="1">
    <source>
        <dbReference type="EMBL" id="QNE75545.1"/>
    </source>
</evidence>
<proteinExistence type="predicted"/>
<reference evidence="2" key="1">
    <citation type="submission" date="2019-10" db="EMBL/GenBank/DDBJ databases">
        <title>Antimicrobial potential of Antarctic Bacteria.</title>
        <authorList>
            <person name="Benaud N."/>
            <person name="Edwards R.J."/>
            <person name="Ferrari B.C."/>
        </authorList>
    </citation>
    <scope>NUCLEOTIDE SEQUENCE [LARGE SCALE GENOMIC DNA]</scope>
    <source>
        <strain evidence="2">NBSH44</strain>
    </source>
</reference>